<evidence type="ECO:0000313" key="2">
    <source>
        <dbReference type="Proteomes" id="UP001320706"/>
    </source>
</evidence>
<name>A0ACC3SE40_9PEZI</name>
<dbReference type="EC" id="2.7.11.1" evidence="1"/>
<gene>
    <name evidence="1" type="primary">IRE1</name>
    <name evidence="1" type="ORF">M8818_005199</name>
</gene>
<comment type="caution">
    <text evidence="1">The sequence shown here is derived from an EMBL/GenBank/DDBJ whole genome shotgun (WGS) entry which is preliminary data.</text>
</comment>
<keyword evidence="1" id="KW-0808">Transferase</keyword>
<keyword evidence="1" id="KW-0418">Kinase</keyword>
<protein>
    <submittedName>
        <fullName evidence="1">Bifunctional endoribonuclease/protein kinase ire1</fullName>
        <ecNumber evidence="1">2.7.11.1</ecNumber>
    </submittedName>
</protein>
<evidence type="ECO:0000313" key="1">
    <source>
        <dbReference type="EMBL" id="KAK8204354.1"/>
    </source>
</evidence>
<reference evidence="1" key="1">
    <citation type="submission" date="2024-02" db="EMBL/GenBank/DDBJ databases">
        <title>Metagenome Assembled Genome of Zalaria obscura JY119.</title>
        <authorList>
            <person name="Vighnesh L."/>
            <person name="Jagadeeshwari U."/>
            <person name="Venkata Ramana C."/>
            <person name="Sasikala C."/>
        </authorList>
    </citation>
    <scope>NUCLEOTIDE SEQUENCE</scope>
    <source>
        <strain evidence="1">JY119</strain>
    </source>
</reference>
<dbReference type="EMBL" id="JAMKPW020000028">
    <property type="protein sequence ID" value="KAK8204354.1"/>
    <property type="molecule type" value="Genomic_DNA"/>
</dbReference>
<accession>A0ACC3SE40</accession>
<organism evidence="1 2">
    <name type="scientific">Zalaria obscura</name>
    <dbReference type="NCBI Taxonomy" id="2024903"/>
    <lineage>
        <taxon>Eukaryota</taxon>
        <taxon>Fungi</taxon>
        <taxon>Dikarya</taxon>
        <taxon>Ascomycota</taxon>
        <taxon>Pezizomycotina</taxon>
        <taxon>Dothideomycetes</taxon>
        <taxon>Dothideomycetidae</taxon>
        <taxon>Dothideales</taxon>
        <taxon>Zalariaceae</taxon>
        <taxon>Zalaria</taxon>
    </lineage>
</organism>
<proteinExistence type="predicted"/>
<sequence>MIRYQLNVPARSSAPSAGLTSRHPARSLQDWQVEDIILLATVDGKIHARDRKTGAPRWELEADRPMVETTYHRNNKSTSSEVPAEGDYLWIVEPSQDGSLYVYSPGPRVGMQKLGLTVKQLVEELSPYAGEDPPVVYTADKKNTLYTVDAATGNVLKMFSASGSVTNDDRNCRRVDALEEGLKNEACGSVGTLTLGRTEYTVAIQDRETGEPICTIRYFEWGPNIRDKDLHNQYASTLDNAYVYSKHDGSIFAWDHTETDGYSTSWPQRPMYRHKFSSPVARVYDVVRQYDDDSTDASLVILPQPIGPTGGLPELTTVFVNCTESGSWYALSEQSYPTVTDGATRASCYYDSWYLDPDGEDIPVSGSVLAKQRAKLVGVHPLSALSSERPNIPTISGPEARDTISLPAGGMSDDGDLLIDEPRRSWLDSLPPTWTIIIMLLLLVPIIQKKFPSLGDKLLSSRKYIEQLLGQRVTTAQMLDSVPTVTVTEPDDKPASNEVKEETPSSEPPKIREAEPAVETVFAHADKPSESELEPTLSADDDTAPAQPEAETTAAPADTPQEGTPVKPKKKATRGVRGGKKQKEKKAQQQEAQQRKRKDSQLDKISDSDVEALTKVESHRDEKAIEVISVPDSENPNFKGKIQINNLVINTDRVLGHGSAGTCVFEGSFEGDPVAVKRMLSQYYELASSEVSFLKQSDYHPNVVRYFCQQRDQHFLYIAVELCQASLWDLYYSDTRDEQRRAELSHLLSIIQTDVPKALHQLAAGLHHLHEMRIIHRDIKPQNILIAYPRRNQKLRLVISDFGLCKTLPENVSTLVDPTSNAGTCGWKAPELILQPKDSASNNGSFPGGQSTTDSATGTGATSGVKRAADIFIENGPTEVDAVRGPR</sequence>
<dbReference type="Proteomes" id="UP001320706">
    <property type="component" value="Unassembled WGS sequence"/>
</dbReference>
<keyword evidence="2" id="KW-1185">Reference proteome</keyword>